<evidence type="ECO:0000256" key="2">
    <source>
        <dbReference type="ARBA" id="ARBA00007635"/>
    </source>
</evidence>
<comment type="subcellular location">
    <subcellularLocation>
        <location evidence="1 6">Membrane</location>
        <topology evidence="1 6">Multi-pass membrane protein</topology>
    </subcellularLocation>
</comment>
<feature type="transmembrane region" description="Helical" evidence="6">
    <location>
        <begin position="117"/>
        <end position="135"/>
    </location>
</feature>
<accession>A0AA38G8W0</accession>
<name>A0AA38G8W0_TAXCH</name>
<feature type="transmembrane region" description="Helical" evidence="6">
    <location>
        <begin position="52"/>
        <end position="72"/>
    </location>
</feature>
<comment type="similarity">
    <text evidence="2 6">Belongs to the drug/metabolite transporter (DMT) superfamily. Plant drug/metabolite exporter (P-DME) (TC 2.A.7.4) family.</text>
</comment>
<feature type="non-terminal residue" evidence="8">
    <location>
        <position position="1"/>
    </location>
</feature>
<evidence type="ECO:0000313" key="9">
    <source>
        <dbReference type="Proteomes" id="UP000824469"/>
    </source>
</evidence>
<evidence type="ECO:0000256" key="4">
    <source>
        <dbReference type="ARBA" id="ARBA00022989"/>
    </source>
</evidence>
<dbReference type="GO" id="GO:0022857">
    <property type="term" value="F:transmembrane transporter activity"/>
    <property type="evidence" value="ECO:0007669"/>
    <property type="project" value="InterPro"/>
</dbReference>
<organism evidence="8 9">
    <name type="scientific">Taxus chinensis</name>
    <name type="common">Chinese yew</name>
    <name type="synonym">Taxus wallichiana var. chinensis</name>
    <dbReference type="NCBI Taxonomy" id="29808"/>
    <lineage>
        <taxon>Eukaryota</taxon>
        <taxon>Viridiplantae</taxon>
        <taxon>Streptophyta</taxon>
        <taxon>Embryophyta</taxon>
        <taxon>Tracheophyta</taxon>
        <taxon>Spermatophyta</taxon>
        <taxon>Pinopsida</taxon>
        <taxon>Pinidae</taxon>
        <taxon>Conifers II</taxon>
        <taxon>Cupressales</taxon>
        <taxon>Taxaceae</taxon>
        <taxon>Taxus</taxon>
    </lineage>
</organism>
<dbReference type="SUPFAM" id="SSF103481">
    <property type="entry name" value="Multidrug resistance efflux transporter EmrE"/>
    <property type="match status" value="2"/>
</dbReference>
<dbReference type="OMA" id="MIFRMES"/>
<dbReference type="Proteomes" id="UP000824469">
    <property type="component" value="Unassembled WGS sequence"/>
</dbReference>
<feature type="domain" description="EamA" evidence="7">
    <location>
        <begin position="166"/>
        <end position="286"/>
    </location>
</feature>
<feature type="transmembrane region" description="Helical" evidence="6">
    <location>
        <begin position="84"/>
        <end position="105"/>
    </location>
</feature>
<keyword evidence="5 6" id="KW-0472">Membrane</keyword>
<evidence type="ECO:0000256" key="1">
    <source>
        <dbReference type="ARBA" id="ARBA00004141"/>
    </source>
</evidence>
<feature type="domain" description="EamA" evidence="7">
    <location>
        <begin position="2"/>
        <end position="133"/>
    </location>
</feature>
<keyword evidence="4 6" id="KW-1133">Transmembrane helix</keyword>
<evidence type="ECO:0000256" key="3">
    <source>
        <dbReference type="ARBA" id="ARBA00022692"/>
    </source>
</evidence>
<sequence>VAYAGLIIISKAALTTGMSYFVLVVYRHVIATVVLGPLAYFLERKTRPSITLYSFFMIFLLALCGTTIQQNLYFAGLKCTSTTFGSALGNAIPAITFLMAVCLRLEKARIKTLAGQAKVLGTMICMIGALVVTLYKGPIIPMFGSFHVHGKLHSHETHNLNKDWIKGALLMMTSYTAWCAWFIFQAKITKIYPAQISLITLMCFSASLQSTVIAFIFERNLAVWALGWNLQLLTVVYAGIVISGAGYCLQMWCINKKGPVFAAMFNPVVLVIVAILSSILLGERLYLG</sequence>
<feature type="transmembrane region" description="Helical" evidence="6">
    <location>
        <begin position="196"/>
        <end position="217"/>
    </location>
</feature>
<dbReference type="AlphaFoldDB" id="A0AA38G8W0"/>
<dbReference type="Pfam" id="PF00892">
    <property type="entry name" value="EamA"/>
    <property type="match status" value="2"/>
</dbReference>
<dbReference type="EMBL" id="JAHRHJ020000004">
    <property type="protein sequence ID" value="KAH9316973.1"/>
    <property type="molecule type" value="Genomic_DNA"/>
</dbReference>
<proteinExistence type="inferred from homology"/>
<gene>
    <name evidence="8" type="ORF">KI387_018742</name>
</gene>
<feature type="transmembrane region" description="Helical" evidence="6">
    <location>
        <begin position="229"/>
        <end position="249"/>
    </location>
</feature>
<dbReference type="PANTHER" id="PTHR31218">
    <property type="entry name" value="WAT1-RELATED PROTEIN"/>
    <property type="match status" value="1"/>
</dbReference>
<comment type="caution">
    <text evidence="8">The sequence shown here is derived from an EMBL/GenBank/DDBJ whole genome shotgun (WGS) entry which is preliminary data.</text>
</comment>
<evidence type="ECO:0000259" key="7">
    <source>
        <dbReference type="Pfam" id="PF00892"/>
    </source>
</evidence>
<evidence type="ECO:0000313" key="8">
    <source>
        <dbReference type="EMBL" id="KAH9316973.1"/>
    </source>
</evidence>
<dbReference type="InterPro" id="IPR037185">
    <property type="entry name" value="EmrE-like"/>
</dbReference>
<feature type="transmembrane region" description="Helical" evidence="6">
    <location>
        <begin position="20"/>
        <end position="40"/>
    </location>
</feature>
<keyword evidence="9" id="KW-1185">Reference proteome</keyword>
<protein>
    <recommendedName>
        <fullName evidence="6">WAT1-related protein</fullName>
    </recommendedName>
</protein>
<dbReference type="InterPro" id="IPR000620">
    <property type="entry name" value="EamA_dom"/>
</dbReference>
<keyword evidence="3 6" id="KW-0812">Transmembrane</keyword>
<reference evidence="8 9" key="1">
    <citation type="journal article" date="2021" name="Nat. Plants">
        <title>The Taxus genome provides insights into paclitaxel biosynthesis.</title>
        <authorList>
            <person name="Xiong X."/>
            <person name="Gou J."/>
            <person name="Liao Q."/>
            <person name="Li Y."/>
            <person name="Zhou Q."/>
            <person name="Bi G."/>
            <person name="Li C."/>
            <person name="Du R."/>
            <person name="Wang X."/>
            <person name="Sun T."/>
            <person name="Guo L."/>
            <person name="Liang H."/>
            <person name="Lu P."/>
            <person name="Wu Y."/>
            <person name="Zhang Z."/>
            <person name="Ro D.K."/>
            <person name="Shang Y."/>
            <person name="Huang S."/>
            <person name="Yan J."/>
        </authorList>
    </citation>
    <scope>NUCLEOTIDE SEQUENCE [LARGE SCALE GENOMIC DNA]</scope>
    <source>
        <strain evidence="8">Ta-2019</strain>
    </source>
</reference>
<dbReference type="GO" id="GO:0016020">
    <property type="term" value="C:membrane"/>
    <property type="evidence" value="ECO:0007669"/>
    <property type="project" value="UniProtKB-SubCell"/>
</dbReference>
<feature type="transmembrane region" description="Helical" evidence="6">
    <location>
        <begin position="261"/>
        <end position="281"/>
    </location>
</feature>
<dbReference type="InterPro" id="IPR030184">
    <property type="entry name" value="WAT1-related"/>
</dbReference>
<evidence type="ECO:0000256" key="6">
    <source>
        <dbReference type="RuleBase" id="RU363077"/>
    </source>
</evidence>
<feature type="non-terminal residue" evidence="8">
    <location>
        <position position="288"/>
    </location>
</feature>
<evidence type="ECO:0000256" key="5">
    <source>
        <dbReference type="ARBA" id="ARBA00023136"/>
    </source>
</evidence>
<feature type="transmembrane region" description="Helical" evidence="6">
    <location>
        <begin position="164"/>
        <end position="184"/>
    </location>
</feature>